<evidence type="ECO:0000313" key="3">
    <source>
        <dbReference type="Proteomes" id="UP000660110"/>
    </source>
</evidence>
<accession>A0A917B0Z0</accession>
<reference evidence="2" key="2">
    <citation type="submission" date="2020-09" db="EMBL/GenBank/DDBJ databases">
        <authorList>
            <person name="Sun Q."/>
            <person name="Zhou Y."/>
        </authorList>
    </citation>
    <scope>NUCLEOTIDE SEQUENCE</scope>
    <source>
        <strain evidence="2">CGMCC 1.12153</strain>
    </source>
</reference>
<dbReference type="InterPro" id="IPR016181">
    <property type="entry name" value="Acyl_CoA_acyltransferase"/>
</dbReference>
<dbReference type="Pfam" id="PF00583">
    <property type="entry name" value="Acetyltransf_1"/>
    <property type="match status" value="1"/>
</dbReference>
<dbReference type="GO" id="GO:0016747">
    <property type="term" value="F:acyltransferase activity, transferring groups other than amino-acyl groups"/>
    <property type="evidence" value="ECO:0007669"/>
    <property type="project" value="InterPro"/>
</dbReference>
<proteinExistence type="predicted"/>
<dbReference type="AlphaFoldDB" id="A0A917B0Z0"/>
<dbReference type="SUPFAM" id="SSF55729">
    <property type="entry name" value="Acyl-CoA N-acyltransferases (Nat)"/>
    <property type="match status" value="1"/>
</dbReference>
<evidence type="ECO:0000313" key="2">
    <source>
        <dbReference type="EMBL" id="GGF13692.1"/>
    </source>
</evidence>
<feature type="domain" description="N-acetyltransferase" evidence="1">
    <location>
        <begin position="1"/>
        <end position="154"/>
    </location>
</feature>
<dbReference type="EMBL" id="BMEL01000001">
    <property type="protein sequence ID" value="GGF13692.1"/>
    <property type="molecule type" value="Genomic_DNA"/>
</dbReference>
<sequence length="154" mass="18006">MIFKPIQLNKDLETAIQFRKDSFYLSFGEGQRFNEEKYIKWLEEKLAEYPEGCVLIEENGKPIGQVELSIREYKGERIGYVHLYYLVAEERGNGKGKSLQSFAEDFFRRKGLRHYHLRVSPTNTQAMKFYKKNGLVEIGSELDGKVIRMKGMVP</sequence>
<protein>
    <recommendedName>
        <fullName evidence="1">N-acetyltransferase domain-containing protein</fullName>
    </recommendedName>
</protein>
<dbReference type="PROSITE" id="PS51186">
    <property type="entry name" value="GNAT"/>
    <property type="match status" value="1"/>
</dbReference>
<reference evidence="2" key="1">
    <citation type="journal article" date="2014" name="Int. J. Syst. Evol. Microbiol.">
        <title>Complete genome sequence of Corynebacterium casei LMG S-19264T (=DSM 44701T), isolated from a smear-ripened cheese.</title>
        <authorList>
            <consortium name="US DOE Joint Genome Institute (JGI-PGF)"/>
            <person name="Walter F."/>
            <person name="Albersmeier A."/>
            <person name="Kalinowski J."/>
            <person name="Ruckert C."/>
        </authorList>
    </citation>
    <scope>NUCLEOTIDE SEQUENCE</scope>
    <source>
        <strain evidence="2">CGMCC 1.12153</strain>
    </source>
</reference>
<name>A0A917B0Z0_HALAA</name>
<gene>
    <name evidence="2" type="ORF">GCM10010954_10540</name>
</gene>
<comment type="caution">
    <text evidence="2">The sequence shown here is derived from an EMBL/GenBank/DDBJ whole genome shotgun (WGS) entry which is preliminary data.</text>
</comment>
<dbReference type="RefSeq" id="WP_188376396.1">
    <property type="nucleotide sequence ID" value="NZ_BMEL01000001.1"/>
</dbReference>
<keyword evidence="3" id="KW-1185">Reference proteome</keyword>
<dbReference type="Proteomes" id="UP000660110">
    <property type="component" value="Unassembled WGS sequence"/>
</dbReference>
<dbReference type="Gene3D" id="3.40.630.30">
    <property type="match status" value="1"/>
</dbReference>
<dbReference type="InterPro" id="IPR000182">
    <property type="entry name" value="GNAT_dom"/>
</dbReference>
<evidence type="ECO:0000259" key="1">
    <source>
        <dbReference type="PROSITE" id="PS51186"/>
    </source>
</evidence>
<organism evidence="2 3">
    <name type="scientific">Halobacillus andaensis</name>
    <dbReference type="NCBI Taxonomy" id="1176239"/>
    <lineage>
        <taxon>Bacteria</taxon>
        <taxon>Bacillati</taxon>
        <taxon>Bacillota</taxon>
        <taxon>Bacilli</taxon>
        <taxon>Bacillales</taxon>
        <taxon>Bacillaceae</taxon>
        <taxon>Halobacillus</taxon>
    </lineage>
</organism>